<proteinExistence type="inferred from homology"/>
<dbReference type="GO" id="GO:0009097">
    <property type="term" value="P:isoleucine biosynthetic process"/>
    <property type="evidence" value="ECO:0007669"/>
    <property type="project" value="TreeGrafter"/>
</dbReference>
<keyword evidence="7 11" id="KW-0479">Metal-binding</keyword>
<keyword evidence="6 11" id="KW-0808">Transferase</keyword>
<dbReference type="InterPro" id="IPR012001">
    <property type="entry name" value="Thiamin_PyroP_enz_TPP-bd_dom"/>
</dbReference>
<evidence type="ECO:0000256" key="11">
    <source>
        <dbReference type="RuleBase" id="RU003591"/>
    </source>
</evidence>
<evidence type="ECO:0000256" key="9">
    <source>
        <dbReference type="ARBA" id="ARBA00023052"/>
    </source>
</evidence>
<comment type="pathway">
    <text evidence="2 11">Amino-acid biosynthesis; L-valine biosynthesis; L-valine from pyruvate: step 1/4.</text>
</comment>
<dbReference type="GO" id="GO:0050660">
    <property type="term" value="F:flavin adenine dinucleotide binding"/>
    <property type="evidence" value="ECO:0007669"/>
    <property type="project" value="InterPro"/>
</dbReference>
<dbReference type="SUPFAM" id="SSF52467">
    <property type="entry name" value="DHS-like NAD/FAD-binding domain"/>
    <property type="match status" value="1"/>
</dbReference>
<dbReference type="NCBIfam" id="TIGR00118">
    <property type="entry name" value="acolac_lg"/>
    <property type="match status" value="1"/>
</dbReference>
<reference evidence="15" key="1">
    <citation type="submission" date="2020-10" db="EMBL/GenBank/DDBJ databases">
        <authorList>
            <person name="Gilroy R."/>
        </authorList>
    </citation>
    <scope>NUCLEOTIDE SEQUENCE</scope>
    <source>
        <strain evidence="15">CHK152-2871</strain>
    </source>
</reference>
<evidence type="ECO:0000256" key="5">
    <source>
        <dbReference type="ARBA" id="ARBA00022605"/>
    </source>
</evidence>
<sequence>MAKEMFTGAQIFLKSLEAQGVKEIFGYPGGVILNIYEALYNQDKIKHYLVRHEQAAIHAAEGYARVSGRPGVALVTSGPGATNTVTGIANAYYDGYPLVVFTGQVSTEQIGNDAFQEADIVGITRSCCKHNYLVKDVKDLARIIKEAFFIATTGKPGPVVIDMPKDILVAKAPFEYPKEVKLAGYNPTYKGHPLQISKALKLIREAQRPVIISGGGVLQAGASYELTKLAQLLEIPVAHTLMGKGTYPESSPQSLGMLGMHGNYWANYAVVHADVIIAVGTRFNDRITGCLKRFARDSQVIHIDIDPCSISKNVKVDIPIVGDAKNVLKAMIEELTSKPIVIDHTVKEKWLNQIDEWKKKRAIPECPSDKLSAVKVIKTIYEYTKPFHPIVTTEVGQHQMWCAQIFKFDEPRHFITSGGLGTMGFGFPAAIGAAVADKNALVLNIAGDGSIQMNIQELATCMDYGLKVVNCVINNGYLGMVRQWQEKLFNEHYSQTKISSPDFVKLAEAYGARGIRVEKEQDIIPALKEAMESNCSVFIDFVVESFEMVYPWVLAGQPLNKVLLSNDQKVC</sequence>
<dbReference type="EMBL" id="DVJQ01000049">
    <property type="protein sequence ID" value="HIS74562.1"/>
    <property type="molecule type" value="Genomic_DNA"/>
</dbReference>
<evidence type="ECO:0000256" key="10">
    <source>
        <dbReference type="ARBA" id="ARBA00023304"/>
    </source>
</evidence>
<comment type="cofactor">
    <cofactor evidence="11">
        <name>Mg(2+)</name>
        <dbReference type="ChEBI" id="CHEBI:18420"/>
    </cofactor>
    <text evidence="11">Binds 1 Mg(2+) ion per subunit.</text>
</comment>
<dbReference type="InterPro" id="IPR011766">
    <property type="entry name" value="TPP_enzyme_TPP-bd"/>
</dbReference>
<evidence type="ECO:0000256" key="1">
    <source>
        <dbReference type="ARBA" id="ARBA00004974"/>
    </source>
</evidence>
<dbReference type="GO" id="GO:0003984">
    <property type="term" value="F:acetolactate synthase activity"/>
    <property type="evidence" value="ECO:0007669"/>
    <property type="project" value="UniProtKB-EC"/>
</dbReference>
<dbReference type="Pfam" id="PF02776">
    <property type="entry name" value="TPP_enzyme_N"/>
    <property type="match status" value="1"/>
</dbReference>
<dbReference type="FunFam" id="3.40.50.970:FF:000007">
    <property type="entry name" value="Acetolactate synthase"/>
    <property type="match status" value="1"/>
</dbReference>
<evidence type="ECO:0000259" key="13">
    <source>
        <dbReference type="Pfam" id="PF02775"/>
    </source>
</evidence>
<comment type="catalytic activity">
    <reaction evidence="11">
        <text>2 pyruvate + H(+) = (2S)-2-acetolactate + CO2</text>
        <dbReference type="Rhea" id="RHEA:25249"/>
        <dbReference type="ChEBI" id="CHEBI:15361"/>
        <dbReference type="ChEBI" id="CHEBI:15378"/>
        <dbReference type="ChEBI" id="CHEBI:16526"/>
        <dbReference type="ChEBI" id="CHEBI:58476"/>
        <dbReference type="EC" id="2.2.1.6"/>
    </reaction>
</comment>
<dbReference type="InterPro" id="IPR012846">
    <property type="entry name" value="Acetolactate_synth_lsu"/>
</dbReference>
<evidence type="ECO:0000313" key="15">
    <source>
        <dbReference type="EMBL" id="HIS74562.1"/>
    </source>
</evidence>
<dbReference type="CDD" id="cd07035">
    <property type="entry name" value="TPP_PYR_POX_like"/>
    <property type="match status" value="1"/>
</dbReference>
<reference evidence="15" key="2">
    <citation type="journal article" date="2021" name="PeerJ">
        <title>Extensive microbial diversity within the chicken gut microbiome revealed by metagenomics and culture.</title>
        <authorList>
            <person name="Gilroy R."/>
            <person name="Ravi A."/>
            <person name="Getino M."/>
            <person name="Pursley I."/>
            <person name="Horton D.L."/>
            <person name="Alikhan N.F."/>
            <person name="Baker D."/>
            <person name="Gharbi K."/>
            <person name="Hall N."/>
            <person name="Watson M."/>
            <person name="Adriaenssens E.M."/>
            <person name="Foster-Nyarko E."/>
            <person name="Jarju S."/>
            <person name="Secka A."/>
            <person name="Antonio M."/>
            <person name="Oren A."/>
            <person name="Chaudhuri R.R."/>
            <person name="La Ragione R."/>
            <person name="Hildebrand F."/>
            <person name="Pallen M.J."/>
        </authorList>
    </citation>
    <scope>NUCLEOTIDE SEQUENCE</scope>
    <source>
        <strain evidence="15">CHK152-2871</strain>
    </source>
</reference>
<feature type="domain" description="Thiamine pyrophosphate enzyme N-terminal TPP-binding" evidence="14">
    <location>
        <begin position="7"/>
        <end position="121"/>
    </location>
</feature>
<evidence type="ECO:0000259" key="12">
    <source>
        <dbReference type="Pfam" id="PF00205"/>
    </source>
</evidence>
<dbReference type="InterPro" id="IPR029035">
    <property type="entry name" value="DHS-like_NAD/FAD-binding_dom"/>
</dbReference>
<dbReference type="GO" id="GO:0000287">
    <property type="term" value="F:magnesium ion binding"/>
    <property type="evidence" value="ECO:0007669"/>
    <property type="project" value="UniProtKB-UniRule"/>
</dbReference>
<dbReference type="InterPro" id="IPR029061">
    <property type="entry name" value="THDP-binding"/>
</dbReference>
<comment type="caution">
    <text evidence="15">The sequence shown here is derived from an EMBL/GenBank/DDBJ whole genome shotgun (WGS) entry which is preliminary data.</text>
</comment>
<dbReference type="InterPro" id="IPR045229">
    <property type="entry name" value="TPP_enz"/>
</dbReference>
<dbReference type="CDD" id="cd02015">
    <property type="entry name" value="TPP_AHAS"/>
    <property type="match status" value="1"/>
</dbReference>
<dbReference type="PANTHER" id="PTHR18968">
    <property type="entry name" value="THIAMINE PYROPHOSPHATE ENZYMES"/>
    <property type="match status" value="1"/>
</dbReference>
<dbReference type="InterPro" id="IPR012000">
    <property type="entry name" value="Thiamin_PyroP_enz_cen_dom"/>
</dbReference>
<name>A0A9D1FJD1_9BACT</name>
<dbReference type="Gene3D" id="3.40.50.1220">
    <property type="entry name" value="TPP-binding domain"/>
    <property type="match status" value="1"/>
</dbReference>
<dbReference type="GO" id="GO:0030976">
    <property type="term" value="F:thiamine pyrophosphate binding"/>
    <property type="evidence" value="ECO:0007669"/>
    <property type="project" value="UniProtKB-UniRule"/>
</dbReference>
<keyword evidence="8 11" id="KW-0460">Magnesium</keyword>
<accession>A0A9D1FJD1</accession>
<dbReference type="EC" id="2.2.1.6" evidence="4 11"/>
<feature type="domain" description="Thiamine pyrophosphate enzyme TPP-binding" evidence="13">
    <location>
        <begin position="395"/>
        <end position="541"/>
    </location>
</feature>
<evidence type="ECO:0000256" key="7">
    <source>
        <dbReference type="ARBA" id="ARBA00022723"/>
    </source>
</evidence>
<keyword evidence="10 11" id="KW-0100">Branched-chain amino acid biosynthesis</keyword>
<dbReference type="Pfam" id="PF00205">
    <property type="entry name" value="TPP_enzyme_M"/>
    <property type="match status" value="1"/>
</dbReference>
<keyword evidence="9 11" id="KW-0786">Thiamine pyrophosphate</keyword>
<organism evidence="15 16">
    <name type="scientific">Candidatus Galligastranaerophilus intestinavium</name>
    <dbReference type="NCBI Taxonomy" id="2840836"/>
    <lineage>
        <taxon>Bacteria</taxon>
        <taxon>Candidatus Galligastranaerophilus</taxon>
    </lineage>
</organism>
<dbReference type="PANTHER" id="PTHR18968:SF13">
    <property type="entry name" value="ACETOLACTATE SYNTHASE CATALYTIC SUBUNIT, MITOCHONDRIAL"/>
    <property type="match status" value="1"/>
</dbReference>
<comment type="cofactor">
    <cofactor evidence="11">
        <name>thiamine diphosphate</name>
        <dbReference type="ChEBI" id="CHEBI:58937"/>
    </cofactor>
    <text evidence="11">Binds 1 thiamine pyrophosphate per subunit.</text>
</comment>
<dbReference type="InterPro" id="IPR039368">
    <property type="entry name" value="AHAS_TPP"/>
</dbReference>
<evidence type="ECO:0000259" key="14">
    <source>
        <dbReference type="Pfam" id="PF02776"/>
    </source>
</evidence>
<protein>
    <recommendedName>
        <fullName evidence="4 11">Acetolactate synthase</fullName>
        <ecNumber evidence="4 11">2.2.1.6</ecNumber>
    </recommendedName>
</protein>
<gene>
    <name evidence="15" type="primary">ilvB</name>
    <name evidence="15" type="ORF">IAA86_06045</name>
</gene>
<feature type="domain" description="Thiamine pyrophosphate enzyme central" evidence="12">
    <location>
        <begin position="196"/>
        <end position="331"/>
    </location>
</feature>
<dbReference type="SUPFAM" id="SSF52518">
    <property type="entry name" value="Thiamin diphosphate-binding fold (THDP-binding)"/>
    <property type="match status" value="2"/>
</dbReference>
<dbReference type="FunFam" id="3.40.50.1220:FF:000008">
    <property type="entry name" value="Acetolactate synthase"/>
    <property type="match status" value="1"/>
</dbReference>
<comment type="similarity">
    <text evidence="3 11">Belongs to the TPP enzyme family.</text>
</comment>
<evidence type="ECO:0000256" key="8">
    <source>
        <dbReference type="ARBA" id="ARBA00022842"/>
    </source>
</evidence>
<dbReference type="Pfam" id="PF02775">
    <property type="entry name" value="TPP_enzyme_C"/>
    <property type="match status" value="1"/>
</dbReference>
<keyword evidence="5 11" id="KW-0028">Amino-acid biosynthesis</keyword>
<dbReference type="Gene3D" id="3.40.50.970">
    <property type="match status" value="2"/>
</dbReference>
<dbReference type="GO" id="GO:0009099">
    <property type="term" value="P:L-valine biosynthetic process"/>
    <property type="evidence" value="ECO:0007669"/>
    <property type="project" value="TreeGrafter"/>
</dbReference>
<evidence type="ECO:0000256" key="6">
    <source>
        <dbReference type="ARBA" id="ARBA00022679"/>
    </source>
</evidence>
<evidence type="ECO:0000256" key="2">
    <source>
        <dbReference type="ARBA" id="ARBA00005025"/>
    </source>
</evidence>
<evidence type="ECO:0000313" key="16">
    <source>
        <dbReference type="Proteomes" id="UP000886865"/>
    </source>
</evidence>
<dbReference type="AlphaFoldDB" id="A0A9D1FJD1"/>
<comment type="pathway">
    <text evidence="1 11">Amino-acid biosynthesis; L-isoleucine biosynthesis; L-isoleucine from 2-oxobutanoate: step 1/4.</text>
</comment>
<evidence type="ECO:0000256" key="3">
    <source>
        <dbReference type="ARBA" id="ARBA00007812"/>
    </source>
</evidence>
<dbReference type="GO" id="GO:0005948">
    <property type="term" value="C:acetolactate synthase complex"/>
    <property type="evidence" value="ECO:0007669"/>
    <property type="project" value="TreeGrafter"/>
</dbReference>
<dbReference type="Proteomes" id="UP000886865">
    <property type="component" value="Unassembled WGS sequence"/>
</dbReference>
<evidence type="ECO:0000256" key="4">
    <source>
        <dbReference type="ARBA" id="ARBA00013145"/>
    </source>
</evidence>